<dbReference type="NCBIfam" id="TIGR00738">
    <property type="entry name" value="rrf2_super"/>
    <property type="match status" value="1"/>
</dbReference>
<dbReference type="GO" id="GO:0003677">
    <property type="term" value="F:DNA binding"/>
    <property type="evidence" value="ECO:0007669"/>
    <property type="project" value="UniProtKB-KW"/>
</dbReference>
<dbReference type="InterPro" id="IPR036390">
    <property type="entry name" value="WH_DNA-bd_sf"/>
</dbReference>
<dbReference type="GO" id="GO:0005829">
    <property type="term" value="C:cytosol"/>
    <property type="evidence" value="ECO:0007669"/>
    <property type="project" value="TreeGrafter"/>
</dbReference>
<sequence>MWFVVFRQKSKICISPSKINIVLSKKTKYGIKALTYLARRENNDPVQIAEIAKSEHISIKFLESILLLLRNSGFLGAKKGKGGGYYLIKDPKDISMAKVYRILEGPIALLPCASHNFYERCDDCDDESTCAARRLMMEVRDNTLKILESNSLADIAF</sequence>
<evidence type="ECO:0000256" key="1">
    <source>
        <dbReference type="ARBA" id="ARBA00023125"/>
    </source>
</evidence>
<dbReference type="Pfam" id="PF02082">
    <property type="entry name" value="Rrf2"/>
    <property type="match status" value="1"/>
</dbReference>
<dbReference type="PROSITE" id="PS51197">
    <property type="entry name" value="HTH_RRF2_2"/>
    <property type="match status" value="1"/>
</dbReference>
<dbReference type="PANTHER" id="PTHR33221:SF5">
    <property type="entry name" value="HTH-TYPE TRANSCRIPTIONAL REGULATOR ISCR"/>
    <property type="match status" value="1"/>
</dbReference>
<dbReference type="STRING" id="946677.SAMN05444484_11422"/>
<keyword evidence="3" id="KW-1185">Reference proteome</keyword>
<organism evidence="2 3">
    <name type="scientific">Flavobacterium chilense</name>
    <dbReference type="NCBI Taxonomy" id="946677"/>
    <lineage>
        <taxon>Bacteria</taxon>
        <taxon>Pseudomonadati</taxon>
        <taxon>Bacteroidota</taxon>
        <taxon>Flavobacteriia</taxon>
        <taxon>Flavobacteriales</taxon>
        <taxon>Flavobacteriaceae</taxon>
        <taxon>Flavobacterium</taxon>
    </lineage>
</organism>
<reference evidence="3" key="1">
    <citation type="submission" date="2016-11" db="EMBL/GenBank/DDBJ databases">
        <authorList>
            <person name="Varghese N."/>
            <person name="Submissions S."/>
        </authorList>
    </citation>
    <scope>NUCLEOTIDE SEQUENCE [LARGE SCALE GENOMIC DNA]</scope>
    <source>
        <strain evidence="3">DSM 24724</strain>
    </source>
</reference>
<dbReference type="Proteomes" id="UP000184028">
    <property type="component" value="Unassembled WGS sequence"/>
</dbReference>
<proteinExistence type="predicted"/>
<keyword evidence="1" id="KW-0238">DNA-binding</keyword>
<evidence type="ECO:0000313" key="2">
    <source>
        <dbReference type="EMBL" id="SHM94093.1"/>
    </source>
</evidence>
<protein>
    <submittedName>
        <fullName evidence="2">Transcriptional regulator, BadM/Rrf2 family</fullName>
    </submittedName>
</protein>
<gene>
    <name evidence="2" type="ORF">SAMN05444484_11422</name>
</gene>
<evidence type="ECO:0000313" key="3">
    <source>
        <dbReference type="Proteomes" id="UP000184028"/>
    </source>
</evidence>
<dbReference type="GO" id="GO:0003700">
    <property type="term" value="F:DNA-binding transcription factor activity"/>
    <property type="evidence" value="ECO:0007669"/>
    <property type="project" value="TreeGrafter"/>
</dbReference>
<accession>A0A1M7MSU7</accession>
<dbReference type="SUPFAM" id="SSF46785">
    <property type="entry name" value="Winged helix' DNA-binding domain"/>
    <property type="match status" value="1"/>
</dbReference>
<dbReference type="InterPro" id="IPR036388">
    <property type="entry name" value="WH-like_DNA-bd_sf"/>
</dbReference>
<dbReference type="InterPro" id="IPR000944">
    <property type="entry name" value="Tscrpt_reg_Rrf2"/>
</dbReference>
<dbReference type="PANTHER" id="PTHR33221">
    <property type="entry name" value="WINGED HELIX-TURN-HELIX TRANSCRIPTIONAL REGULATOR, RRF2 FAMILY"/>
    <property type="match status" value="1"/>
</dbReference>
<dbReference type="Gene3D" id="1.10.10.10">
    <property type="entry name" value="Winged helix-like DNA-binding domain superfamily/Winged helix DNA-binding domain"/>
    <property type="match status" value="1"/>
</dbReference>
<name>A0A1M7MSU7_9FLAO</name>
<dbReference type="AlphaFoldDB" id="A0A1M7MSU7"/>
<dbReference type="EMBL" id="FRBT01000014">
    <property type="protein sequence ID" value="SHM94093.1"/>
    <property type="molecule type" value="Genomic_DNA"/>
</dbReference>